<comment type="caution">
    <text evidence="1">The sequence shown here is derived from an EMBL/GenBank/DDBJ whole genome shotgun (WGS) entry which is preliminary data.</text>
</comment>
<accession>A0A0W0ZE75</accession>
<name>A0A0W0ZE75_9GAMM</name>
<dbReference type="EMBL" id="LNYY01000021">
    <property type="protein sequence ID" value="KTD67226.1"/>
    <property type="molecule type" value="Genomic_DNA"/>
</dbReference>
<gene>
    <name evidence="1" type="ORF">Lste_3432</name>
</gene>
<proteinExistence type="predicted"/>
<keyword evidence="2" id="KW-1185">Reference proteome</keyword>
<dbReference type="PATRIC" id="fig|947033.5.peg.3649"/>
<sequence>MANYSHEVIARIDTICTMPEFSQADPFIQVIATGIRESIHNHKDIDTNTTIQELQPGLKQQHKPSTVMIGSLVALLQKVKDERFQHALSQHSVFHHEEEQPKERLSNESLKVITDNLRTLLGDKAEITLMPGYMHQMARKPLYFLSINSNDVDTVKGLLELYIPHFDQSKNFDAQSNTFSVAFKDNELLEFNAEMQKLVNTATQGPR</sequence>
<protein>
    <submittedName>
        <fullName evidence="1">Uncharacterized protein</fullName>
    </submittedName>
</protein>
<organism evidence="1 2">
    <name type="scientific">Legionella steelei</name>
    <dbReference type="NCBI Taxonomy" id="947033"/>
    <lineage>
        <taxon>Bacteria</taxon>
        <taxon>Pseudomonadati</taxon>
        <taxon>Pseudomonadota</taxon>
        <taxon>Gammaproteobacteria</taxon>
        <taxon>Legionellales</taxon>
        <taxon>Legionellaceae</taxon>
        <taxon>Legionella</taxon>
    </lineage>
</organism>
<dbReference type="RefSeq" id="WP_058512229.1">
    <property type="nucleotide sequence ID" value="NZ_LNYY01000021.1"/>
</dbReference>
<dbReference type="AlphaFoldDB" id="A0A0W0ZE75"/>
<reference evidence="1 2" key="1">
    <citation type="submission" date="2015-11" db="EMBL/GenBank/DDBJ databases">
        <title>Genomic analysis of 38 Legionella species identifies large and diverse effector repertoires.</title>
        <authorList>
            <person name="Burstein D."/>
            <person name="Amaro F."/>
            <person name="Zusman T."/>
            <person name="Lifshitz Z."/>
            <person name="Cohen O."/>
            <person name="Gilbert J.A."/>
            <person name="Pupko T."/>
            <person name="Shuman H.A."/>
            <person name="Segal G."/>
        </authorList>
    </citation>
    <scope>NUCLEOTIDE SEQUENCE [LARGE SCALE GENOMIC DNA]</scope>
    <source>
        <strain evidence="1 2">IMVS3376</strain>
    </source>
</reference>
<dbReference type="Proteomes" id="UP000054926">
    <property type="component" value="Unassembled WGS sequence"/>
</dbReference>
<evidence type="ECO:0000313" key="2">
    <source>
        <dbReference type="Proteomes" id="UP000054926"/>
    </source>
</evidence>
<evidence type="ECO:0000313" key="1">
    <source>
        <dbReference type="EMBL" id="KTD67226.1"/>
    </source>
</evidence>